<dbReference type="AlphaFoldDB" id="A0A8F6M3W5"/>
<reference evidence="1" key="1">
    <citation type="journal article" date="2019" name="Nat. Commun.">
        <title>Spatiotemporal dynamics of multidrug resistant bacteria on intensive care unit surfaces.</title>
        <authorList>
            <person name="D'Souza A.W."/>
            <person name="Potter R.F."/>
            <person name="Wallace M."/>
            <person name="Shupe A."/>
            <person name="Patel S."/>
            <person name="Sun X."/>
            <person name="Gul D."/>
            <person name="Kwon J.H."/>
            <person name="Andleeb S."/>
            <person name="Burnham C.D."/>
            <person name="Dantas G."/>
        </authorList>
    </citation>
    <scope>NUCLEOTIDE SEQUENCE</scope>
    <source>
        <strain evidence="1">AV_175</strain>
    </source>
</reference>
<gene>
    <name evidence="1" type="ORF">EGK58_001410</name>
</gene>
<reference evidence="1" key="2">
    <citation type="submission" date="2021-06" db="EMBL/GenBank/DDBJ databases">
        <authorList>
            <person name="Diorio-Toth L."/>
        </authorList>
    </citation>
    <scope>NUCLEOTIDE SEQUENCE</scope>
    <source>
        <strain evidence="1">AV_175</strain>
    </source>
</reference>
<evidence type="ECO:0000313" key="1">
    <source>
        <dbReference type="EMBL" id="QXR19626.1"/>
    </source>
</evidence>
<protein>
    <submittedName>
        <fullName evidence="1">Uncharacterized protein</fullName>
    </submittedName>
</protein>
<accession>A0A8F6M3W5</accession>
<sequence>MLTWVKTGLQFFHDMSNQQALRVKSEMVEEVQDGYNISYNNKKYWLPKNTHCLFQKND</sequence>
<proteinExistence type="predicted"/>
<name>A0A8F6M3W5_9GAMM</name>
<organism evidence="1">
    <name type="scientific">Acinetobacter variabilis</name>
    <dbReference type="NCBI Taxonomy" id="70346"/>
    <lineage>
        <taxon>Bacteria</taxon>
        <taxon>Pseudomonadati</taxon>
        <taxon>Pseudomonadota</taxon>
        <taxon>Gammaproteobacteria</taxon>
        <taxon>Moraxellales</taxon>
        <taxon>Moraxellaceae</taxon>
        <taxon>Acinetobacter</taxon>
    </lineage>
</organism>
<dbReference type="EMBL" id="CP078027">
    <property type="protein sequence ID" value="QXR19626.1"/>
    <property type="molecule type" value="Genomic_DNA"/>
</dbReference>
<dbReference type="RefSeq" id="WP_219014835.1">
    <property type="nucleotide sequence ID" value="NZ_CP078027.1"/>
</dbReference>
<dbReference type="Proteomes" id="UP000280837">
    <property type="component" value="Chromosome"/>
</dbReference>